<dbReference type="Pfam" id="PF17917">
    <property type="entry name" value="RT_RNaseH"/>
    <property type="match status" value="1"/>
</dbReference>
<dbReference type="GO" id="GO:0004519">
    <property type="term" value="F:endonuclease activity"/>
    <property type="evidence" value="ECO:0007669"/>
    <property type="project" value="UniProtKB-KW"/>
</dbReference>
<dbReference type="InterPro" id="IPR036397">
    <property type="entry name" value="RNaseH_sf"/>
</dbReference>
<evidence type="ECO:0000256" key="4">
    <source>
        <dbReference type="ARBA" id="ARBA00022759"/>
    </source>
</evidence>
<evidence type="ECO:0000313" key="8">
    <source>
        <dbReference type="EMBL" id="KAK1620659.1"/>
    </source>
</evidence>
<dbReference type="InterPro" id="IPR043502">
    <property type="entry name" value="DNA/RNA_pol_sf"/>
</dbReference>
<dbReference type="SUPFAM" id="SSF56672">
    <property type="entry name" value="DNA/RNA polymerases"/>
    <property type="match status" value="1"/>
</dbReference>
<dbReference type="Gene3D" id="3.30.70.270">
    <property type="match status" value="1"/>
</dbReference>
<dbReference type="GO" id="GO:0003676">
    <property type="term" value="F:nucleic acid binding"/>
    <property type="evidence" value="ECO:0007669"/>
    <property type="project" value="InterPro"/>
</dbReference>
<dbReference type="InterPro" id="IPR041373">
    <property type="entry name" value="RT_RNaseH"/>
</dbReference>
<accession>A0AAD8VVC1</accession>
<keyword evidence="6" id="KW-0695">RNA-directed DNA polymerase</keyword>
<keyword evidence="4" id="KW-0255">Endonuclease</keyword>
<dbReference type="SUPFAM" id="SSF53098">
    <property type="entry name" value="Ribonuclease H-like"/>
    <property type="match status" value="1"/>
</dbReference>
<keyword evidence="3" id="KW-0540">Nuclease</keyword>
<dbReference type="Gene3D" id="3.30.420.10">
    <property type="entry name" value="Ribonuclease H-like superfamily/Ribonuclease H"/>
    <property type="match status" value="1"/>
</dbReference>
<dbReference type="InterPro" id="IPR043128">
    <property type="entry name" value="Rev_trsase/Diguanyl_cyclase"/>
</dbReference>
<dbReference type="PANTHER" id="PTHR48475">
    <property type="entry name" value="RIBONUCLEASE H"/>
    <property type="match status" value="1"/>
</dbReference>
<dbReference type="EMBL" id="JAUUTY010000006">
    <property type="protein sequence ID" value="KAK1620659.1"/>
    <property type="molecule type" value="Genomic_DNA"/>
</dbReference>
<sequence length="443" mass="50156">MEPPRNLQQVQQLAGRVAALSRFIAKLGENALPFYQLMKKSEKFEWTVEAHETFDNLKKVFLTSPVLVTPHDKEPMLHNIAATSQVVSTVLIVERSEAGKFHGVQRPIYYLSEVLTPAKQRYQHHQKLAYVVWRTARKLQHYFGEHPIIIITEAPLKKILTNPDATGRVSQWAIELAPYDISYINRTTIKSQILPDFFVDWIQSQITVAPDMSGSWTMYFDGSKRSTDACAGVVLVSPQSDKMRYVLRMNFALLTNNEAEYEALLHGMRWMVQVVVPGFSSTILIYAAHSSEVPHKLELEKVWLHVEGVPHTVQHFLGLRVVGSLLGKTMDVDLLSLRRRAVVRIEVAMLTSKVFDKTVDDGSGPFAKSDVVVNLKAYEFRFHRQPEYYVPEPDFVPMFWAKKDDEDRGADCTADNGDDAMDTSEVMLGPSDCATGSVGRIWG</sequence>
<dbReference type="Proteomes" id="UP001231189">
    <property type="component" value="Unassembled WGS sequence"/>
</dbReference>
<proteinExistence type="predicted"/>
<dbReference type="PANTHER" id="PTHR48475:SF1">
    <property type="entry name" value="RNASE H TYPE-1 DOMAIN-CONTAINING PROTEIN"/>
    <property type="match status" value="1"/>
</dbReference>
<dbReference type="InterPro" id="IPR012337">
    <property type="entry name" value="RNaseH-like_sf"/>
</dbReference>
<evidence type="ECO:0000256" key="3">
    <source>
        <dbReference type="ARBA" id="ARBA00022722"/>
    </source>
</evidence>
<dbReference type="GO" id="GO:0016787">
    <property type="term" value="F:hydrolase activity"/>
    <property type="evidence" value="ECO:0007669"/>
    <property type="project" value="UniProtKB-KW"/>
</dbReference>
<keyword evidence="5" id="KW-0378">Hydrolase</keyword>
<reference evidence="8" key="1">
    <citation type="submission" date="2023-07" db="EMBL/GenBank/DDBJ databases">
        <title>A chromosome-level genome assembly of Lolium multiflorum.</title>
        <authorList>
            <person name="Chen Y."/>
            <person name="Copetti D."/>
            <person name="Kolliker R."/>
            <person name="Studer B."/>
        </authorList>
    </citation>
    <scope>NUCLEOTIDE SEQUENCE</scope>
    <source>
        <strain evidence="8">02402/16</strain>
        <tissue evidence="8">Leaf</tissue>
    </source>
</reference>
<evidence type="ECO:0000256" key="2">
    <source>
        <dbReference type="ARBA" id="ARBA00022695"/>
    </source>
</evidence>
<dbReference type="GO" id="GO:0003964">
    <property type="term" value="F:RNA-directed DNA polymerase activity"/>
    <property type="evidence" value="ECO:0007669"/>
    <property type="project" value="UniProtKB-KW"/>
</dbReference>
<keyword evidence="1" id="KW-0808">Transferase</keyword>
<name>A0AAD8VVC1_LOLMU</name>
<evidence type="ECO:0000256" key="1">
    <source>
        <dbReference type="ARBA" id="ARBA00022679"/>
    </source>
</evidence>
<evidence type="ECO:0000259" key="7">
    <source>
        <dbReference type="Pfam" id="PF17917"/>
    </source>
</evidence>
<evidence type="ECO:0000313" key="9">
    <source>
        <dbReference type="Proteomes" id="UP001231189"/>
    </source>
</evidence>
<organism evidence="8 9">
    <name type="scientific">Lolium multiflorum</name>
    <name type="common">Italian ryegrass</name>
    <name type="synonym">Lolium perenne subsp. multiflorum</name>
    <dbReference type="NCBI Taxonomy" id="4521"/>
    <lineage>
        <taxon>Eukaryota</taxon>
        <taxon>Viridiplantae</taxon>
        <taxon>Streptophyta</taxon>
        <taxon>Embryophyta</taxon>
        <taxon>Tracheophyta</taxon>
        <taxon>Spermatophyta</taxon>
        <taxon>Magnoliopsida</taxon>
        <taxon>Liliopsida</taxon>
        <taxon>Poales</taxon>
        <taxon>Poaceae</taxon>
        <taxon>BOP clade</taxon>
        <taxon>Pooideae</taxon>
        <taxon>Poodae</taxon>
        <taxon>Poeae</taxon>
        <taxon>Poeae Chloroplast Group 2 (Poeae type)</taxon>
        <taxon>Loliodinae</taxon>
        <taxon>Loliinae</taxon>
        <taxon>Lolium</taxon>
    </lineage>
</organism>
<evidence type="ECO:0000256" key="5">
    <source>
        <dbReference type="ARBA" id="ARBA00022801"/>
    </source>
</evidence>
<evidence type="ECO:0000256" key="6">
    <source>
        <dbReference type="ARBA" id="ARBA00022918"/>
    </source>
</evidence>
<protein>
    <recommendedName>
        <fullName evidence="7">Reverse transcriptase RNase H-like domain-containing protein</fullName>
    </recommendedName>
</protein>
<dbReference type="AlphaFoldDB" id="A0AAD8VVC1"/>
<comment type="caution">
    <text evidence="8">The sequence shown here is derived from an EMBL/GenBank/DDBJ whole genome shotgun (WGS) entry which is preliminary data.</text>
</comment>
<keyword evidence="9" id="KW-1185">Reference proteome</keyword>
<keyword evidence="2" id="KW-0548">Nucleotidyltransferase</keyword>
<gene>
    <name evidence="8" type="ORF">QYE76_026176</name>
</gene>
<feature type="domain" description="Reverse transcriptase RNase H-like" evidence="7">
    <location>
        <begin position="82"/>
        <end position="179"/>
    </location>
</feature>